<dbReference type="OrthoDB" id="5867936at2759"/>
<protein>
    <submittedName>
        <fullName evidence="2">Uncharacterized protein</fullName>
    </submittedName>
</protein>
<proteinExistence type="predicted"/>
<sequence length="380" mass="43408">MNSSCSDDSSMGSSATNSLFNLSTVTNEQMNSPTSPFSPLERTMRWKQAKSDPQNEEEFGSIAQTYDQPLIFKFYHPPSDPAKVVARIGDYEDVPVDEWLNCLGTQEELLSSNNVHIEIDVFEAKPIWEVKVAFDELLDKQPPRNTVARLVISLFDFKYADKFAPALKKHYGRLFELNVGIPNKRIKPQSPDFEAECVMELLHQLLKDPFEGSPRTLRVLRVFPFLCVGEDLARLINGCRNFKHLTLSNISSMKKGNFNKVHSILLDGCDMADTWHDKDYAKKMTILFPEAVYFGFTRCAFDVINTALKTFASDRIGEKRDSVHFYQSYPDFEKFLMVATSWFEKIGENRQEKTIELIGHEGGPRVVVHSCDSMYRVPLS</sequence>
<comment type="caution">
    <text evidence="2">The sequence shown here is derived from an EMBL/GenBank/DDBJ whole genome shotgun (WGS) entry which is preliminary data.</text>
</comment>
<reference evidence="2" key="1">
    <citation type="submission" date="2020-10" db="EMBL/GenBank/DDBJ databases">
        <authorList>
            <person name="Kikuchi T."/>
        </authorList>
    </citation>
    <scope>NUCLEOTIDE SEQUENCE</scope>
    <source>
        <strain evidence="2">NKZ352</strain>
    </source>
</reference>
<feature type="region of interest" description="Disordered" evidence="1">
    <location>
        <begin position="1"/>
        <end position="58"/>
    </location>
</feature>
<feature type="compositionally biased region" description="Low complexity" evidence="1">
    <location>
        <begin position="1"/>
        <end position="18"/>
    </location>
</feature>
<feature type="compositionally biased region" description="Polar residues" evidence="1">
    <location>
        <begin position="19"/>
        <end position="37"/>
    </location>
</feature>
<evidence type="ECO:0000313" key="2">
    <source>
        <dbReference type="EMBL" id="CAD6184814.1"/>
    </source>
</evidence>
<evidence type="ECO:0000256" key="1">
    <source>
        <dbReference type="SAM" id="MobiDB-lite"/>
    </source>
</evidence>
<gene>
    <name evidence="2" type="ORF">CAUJ_LOCUS733</name>
</gene>
<accession>A0A8S1GPK9</accession>
<organism evidence="2 3">
    <name type="scientific">Caenorhabditis auriculariae</name>
    <dbReference type="NCBI Taxonomy" id="2777116"/>
    <lineage>
        <taxon>Eukaryota</taxon>
        <taxon>Metazoa</taxon>
        <taxon>Ecdysozoa</taxon>
        <taxon>Nematoda</taxon>
        <taxon>Chromadorea</taxon>
        <taxon>Rhabditida</taxon>
        <taxon>Rhabditina</taxon>
        <taxon>Rhabditomorpha</taxon>
        <taxon>Rhabditoidea</taxon>
        <taxon>Rhabditidae</taxon>
        <taxon>Peloderinae</taxon>
        <taxon>Caenorhabditis</taxon>
    </lineage>
</organism>
<dbReference type="Proteomes" id="UP000835052">
    <property type="component" value="Unassembled WGS sequence"/>
</dbReference>
<name>A0A8S1GPK9_9PELO</name>
<dbReference type="EMBL" id="CAJGYM010000001">
    <property type="protein sequence ID" value="CAD6184814.1"/>
    <property type="molecule type" value="Genomic_DNA"/>
</dbReference>
<keyword evidence="3" id="KW-1185">Reference proteome</keyword>
<evidence type="ECO:0000313" key="3">
    <source>
        <dbReference type="Proteomes" id="UP000835052"/>
    </source>
</evidence>
<dbReference type="AlphaFoldDB" id="A0A8S1GPK9"/>